<feature type="domain" description="ABCA1-4-like C-terminal R2 regulatory" evidence="2">
    <location>
        <begin position="138"/>
        <end position="213"/>
    </location>
</feature>
<dbReference type="InterPro" id="IPR027417">
    <property type="entry name" value="P-loop_NTPase"/>
</dbReference>
<reference evidence="3 4" key="1">
    <citation type="submission" date="2019-01" db="EMBL/GenBank/DDBJ databases">
        <authorList>
            <person name="Sayadi A."/>
        </authorList>
    </citation>
    <scope>NUCLEOTIDE SEQUENCE [LARGE SCALE GENOMIC DNA]</scope>
</reference>
<evidence type="ECO:0000259" key="1">
    <source>
        <dbReference type="Pfam" id="PF13304"/>
    </source>
</evidence>
<dbReference type="InterPro" id="IPR056264">
    <property type="entry name" value="R2_ABCA1-4-like"/>
</dbReference>
<gene>
    <name evidence="3" type="ORF">CALMAC_LOCUS11988</name>
</gene>
<dbReference type="InterPro" id="IPR026082">
    <property type="entry name" value="ABCA"/>
</dbReference>
<dbReference type="GO" id="GO:0016020">
    <property type="term" value="C:membrane"/>
    <property type="evidence" value="ECO:0007669"/>
    <property type="project" value="InterPro"/>
</dbReference>
<dbReference type="PANTHER" id="PTHR19229">
    <property type="entry name" value="ATP-BINDING CASSETTE TRANSPORTER SUBFAMILY A ABCA"/>
    <property type="match status" value="1"/>
</dbReference>
<dbReference type="Proteomes" id="UP000410492">
    <property type="component" value="Unassembled WGS sequence"/>
</dbReference>
<proteinExistence type="predicted"/>
<dbReference type="AlphaFoldDB" id="A0A653CV02"/>
<keyword evidence="4" id="KW-1185">Reference proteome</keyword>
<dbReference type="Gene3D" id="3.40.50.300">
    <property type="entry name" value="P-loop containing nucleotide triphosphate hydrolases"/>
    <property type="match status" value="1"/>
</dbReference>
<dbReference type="GO" id="GO:0016887">
    <property type="term" value="F:ATP hydrolysis activity"/>
    <property type="evidence" value="ECO:0007669"/>
    <property type="project" value="InterPro"/>
</dbReference>
<feature type="domain" description="ATPase AAA-type core" evidence="1">
    <location>
        <begin position="44"/>
        <end position="106"/>
    </location>
</feature>
<name>A0A653CV02_CALMS</name>
<protein>
    <submittedName>
        <fullName evidence="3">Uncharacterized protein</fullName>
    </submittedName>
</protein>
<evidence type="ECO:0000313" key="4">
    <source>
        <dbReference type="Proteomes" id="UP000410492"/>
    </source>
</evidence>
<dbReference type="Pfam" id="PF23321">
    <property type="entry name" value="R1_ABCA1"/>
    <property type="match status" value="1"/>
</dbReference>
<evidence type="ECO:0000313" key="3">
    <source>
        <dbReference type="EMBL" id="VEN51582.1"/>
    </source>
</evidence>
<dbReference type="OrthoDB" id="10255969at2759"/>
<dbReference type="SUPFAM" id="SSF52540">
    <property type="entry name" value="P-loop containing nucleoside triphosphate hydrolases"/>
    <property type="match status" value="1"/>
</dbReference>
<dbReference type="GO" id="GO:0005524">
    <property type="term" value="F:ATP binding"/>
    <property type="evidence" value="ECO:0007669"/>
    <property type="project" value="InterPro"/>
</dbReference>
<dbReference type="GO" id="GO:0140359">
    <property type="term" value="F:ABC-type transporter activity"/>
    <property type="evidence" value="ECO:0007669"/>
    <property type="project" value="InterPro"/>
</dbReference>
<dbReference type="InterPro" id="IPR003959">
    <property type="entry name" value="ATPase_AAA_core"/>
</dbReference>
<accession>A0A653CV02</accession>
<sequence>MTAKETLIMFAMIKGHGYSDAKKLAMTISENLDFREHVNKQVKKLSGGNKRKLSAAVAMIGDPPVLYFDEPTSGMDPATKYYFREALRKIRDSGKCIILTSHSLEECESVCTRLAIMVRGRFMCLGSVQHLKSKFAKGCTFTIKIKRDTNETSINNIQKYVNDNLPSARLSEKYQDMLTYKITGTEIPWSKIFSILEGARRSIKDIEDYSLTQSSLEQVFLSFAKDEK</sequence>
<dbReference type="Pfam" id="PF13304">
    <property type="entry name" value="AAA_21"/>
    <property type="match status" value="1"/>
</dbReference>
<organism evidence="3 4">
    <name type="scientific">Callosobruchus maculatus</name>
    <name type="common">Southern cowpea weevil</name>
    <name type="synonym">Pulse bruchid</name>
    <dbReference type="NCBI Taxonomy" id="64391"/>
    <lineage>
        <taxon>Eukaryota</taxon>
        <taxon>Metazoa</taxon>
        <taxon>Ecdysozoa</taxon>
        <taxon>Arthropoda</taxon>
        <taxon>Hexapoda</taxon>
        <taxon>Insecta</taxon>
        <taxon>Pterygota</taxon>
        <taxon>Neoptera</taxon>
        <taxon>Endopterygota</taxon>
        <taxon>Coleoptera</taxon>
        <taxon>Polyphaga</taxon>
        <taxon>Cucujiformia</taxon>
        <taxon>Chrysomeloidea</taxon>
        <taxon>Chrysomelidae</taxon>
        <taxon>Bruchinae</taxon>
        <taxon>Bruchini</taxon>
        <taxon>Callosobruchus</taxon>
    </lineage>
</organism>
<dbReference type="PANTHER" id="PTHR19229:SF250">
    <property type="entry name" value="ABC TRANSPORTER DOMAIN-CONTAINING PROTEIN-RELATED"/>
    <property type="match status" value="1"/>
</dbReference>
<evidence type="ECO:0000259" key="2">
    <source>
        <dbReference type="Pfam" id="PF23321"/>
    </source>
</evidence>
<dbReference type="EMBL" id="CAACVG010008944">
    <property type="protein sequence ID" value="VEN51582.1"/>
    <property type="molecule type" value="Genomic_DNA"/>
</dbReference>
<dbReference type="GO" id="GO:0005319">
    <property type="term" value="F:lipid transporter activity"/>
    <property type="evidence" value="ECO:0007669"/>
    <property type="project" value="TreeGrafter"/>
</dbReference>